<dbReference type="GO" id="GO:0004252">
    <property type="term" value="F:serine-type endopeptidase activity"/>
    <property type="evidence" value="ECO:0007669"/>
    <property type="project" value="InterPro"/>
</dbReference>
<reference evidence="5" key="1">
    <citation type="submission" date="2020-05" db="EMBL/GenBank/DDBJ databases">
        <authorList>
            <person name="Chiriac C."/>
            <person name="Salcher M."/>
            <person name="Ghai R."/>
            <person name="Kavagutti S V."/>
        </authorList>
    </citation>
    <scope>NUCLEOTIDE SEQUENCE</scope>
</reference>
<feature type="transmembrane region" description="Helical" evidence="3">
    <location>
        <begin position="189"/>
        <end position="214"/>
    </location>
</feature>
<dbReference type="EMBL" id="CAFBND010000013">
    <property type="protein sequence ID" value="CAB4931880.1"/>
    <property type="molecule type" value="Genomic_DNA"/>
</dbReference>
<organism evidence="5">
    <name type="scientific">freshwater metagenome</name>
    <dbReference type="NCBI Taxonomy" id="449393"/>
    <lineage>
        <taxon>unclassified sequences</taxon>
        <taxon>metagenomes</taxon>
        <taxon>ecological metagenomes</taxon>
    </lineage>
</organism>
<accession>A0A6J7IM58</accession>
<keyword evidence="1" id="KW-0645">Protease</keyword>
<keyword evidence="3" id="KW-1133">Transmembrane helix</keyword>
<dbReference type="PROSITE" id="PS00501">
    <property type="entry name" value="SPASE_I_1"/>
    <property type="match status" value="1"/>
</dbReference>
<dbReference type="Gene3D" id="2.10.109.10">
    <property type="entry name" value="Umud Fragment, subunit A"/>
    <property type="match status" value="1"/>
</dbReference>
<dbReference type="EMBL" id="CAFBPU010000016">
    <property type="protein sequence ID" value="CAB5031125.1"/>
    <property type="molecule type" value="Genomic_DNA"/>
</dbReference>
<keyword evidence="2" id="KW-0378">Hydrolase</keyword>
<sequence length="321" mass="34669">MTSFRGPRLHQGPRDALSWGILTALLLGWWLCLAPTQLGGPATVAIVDGSSMEPTLRGGDLVIARSQPSYAVGDLVMFRLDYGLVIHRITGGSATAGWTTQGDNREGVDPWRVDQDSIAGKVWFEVAGFGSLLAIVAKNPLRFGIFCAALCLLPYLPWRRRRIPPALAEVLDRSTRELRPVPPSRLERGVLLLSALAAMGALALLSLLGASHALASLQGLIAVGALAWGGGFAVVLSARLYDGRGMPEPGRSACALSGRLRLVEEFPARDVPPRAVRSAVALREVAERCRLPVLHRIDPATDRHEFLVVSDGRGDFIWRPR</sequence>
<dbReference type="InterPro" id="IPR019756">
    <property type="entry name" value="Pept_S26A_signal_pept_1_Ser-AS"/>
</dbReference>
<evidence type="ECO:0000259" key="4">
    <source>
        <dbReference type="Pfam" id="PF00717"/>
    </source>
</evidence>
<evidence type="ECO:0000256" key="1">
    <source>
        <dbReference type="ARBA" id="ARBA00022670"/>
    </source>
</evidence>
<gene>
    <name evidence="5" type="ORF">UFOPK3752_00482</name>
    <name evidence="6" type="ORF">UFOPK4150_00980</name>
</gene>
<dbReference type="Pfam" id="PF00717">
    <property type="entry name" value="Peptidase_S24"/>
    <property type="match status" value="1"/>
</dbReference>
<evidence type="ECO:0000313" key="5">
    <source>
        <dbReference type="EMBL" id="CAB4931880.1"/>
    </source>
</evidence>
<dbReference type="GO" id="GO:0016020">
    <property type="term" value="C:membrane"/>
    <property type="evidence" value="ECO:0007669"/>
    <property type="project" value="InterPro"/>
</dbReference>
<dbReference type="SUPFAM" id="SSF51306">
    <property type="entry name" value="LexA/Signal peptidase"/>
    <property type="match status" value="1"/>
</dbReference>
<evidence type="ECO:0000256" key="2">
    <source>
        <dbReference type="ARBA" id="ARBA00022801"/>
    </source>
</evidence>
<proteinExistence type="predicted"/>
<feature type="domain" description="Peptidase S24/S26A/S26B/S26C" evidence="4">
    <location>
        <begin position="41"/>
        <end position="121"/>
    </location>
</feature>
<dbReference type="InterPro" id="IPR036286">
    <property type="entry name" value="LexA/Signal_pep-like_sf"/>
</dbReference>
<name>A0A6J7IM58_9ZZZZ</name>
<evidence type="ECO:0000256" key="3">
    <source>
        <dbReference type="SAM" id="Phobius"/>
    </source>
</evidence>
<feature type="transmembrane region" description="Helical" evidence="3">
    <location>
        <begin position="220"/>
        <end position="241"/>
    </location>
</feature>
<protein>
    <submittedName>
        <fullName evidence="5">Unannotated protein</fullName>
    </submittedName>
</protein>
<feature type="transmembrane region" description="Helical" evidence="3">
    <location>
        <begin position="12"/>
        <end position="31"/>
    </location>
</feature>
<dbReference type="GO" id="GO:0006508">
    <property type="term" value="P:proteolysis"/>
    <property type="evidence" value="ECO:0007669"/>
    <property type="project" value="UniProtKB-KW"/>
</dbReference>
<keyword evidence="3" id="KW-0472">Membrane</keyword>
<dbReference type="CDD" id="cd06462">
    <property type="entry name" value="Peptidase_S24_S26"/>
    <property type="match status" value="1"/>
</dbReference>
<dbReference type="AlphaFoldDB" id="A0A6J7IM58"/>
<evidence type="ECO:0000313" key="6">
    <source>
        <dbReference type="EMBL" id="CAB5031125.1"/>
    </source>
</evidence>
<dbReference type="InterPro" id="IPR015927">
    <property type="entry name" value="Peptidase_S24_S26A/B/C"/>
</dbReference>
<keyword evidence="3" id="KW-0812">Transmembrane</keyword>